<keyword evidence="2" id="KW-0472">Membrane</keyword>
<feature type="transmembrane region" description="Helical" evidence="2">
    <location>
        <begin position="368"/>
        <end position="391"/>
    </location>
</feature>
<reference evidence="4" key="1">
    <citation type="submission" date="2022-11" db="EMBL/GenBank/DDBJ databases">
        <title>Corynebacterium sp. isolated from Penguins.</title>
        <authorList>
            <person name="Sedlar K."/>
            <person name="Svec P."/>
        </authorList>
    </citation>
    <scope>NUCLEOTIDE SEQUENCE</scope>
    <source>
        <strain evidence="4">P7003</strain>
    </source>
</reference>
<protein>
    <submittedName>
        <fullName evidence="4">LssY C-terminal domain-containing protein</fullName>
    </submittedName>
</protein>
<gene>
    <name evidence="4" type="ORF">OS125_02605</name>
</gene>
<feature type="transmembrane region" description="Helical" evidence="2">
    <location>
        <begin position="336"/>
        <end position="356"/>
    </location>
</feature>
<feature type="transmembrane region" description="Helical" evidence="2">
    <location>
        <begin position="403"/>
        <end position="423"/>
    </location>
</feature>
<feature type="transmembrane region" description="Helical" evidence="2">
    <location>
        <begin position="55"/>
        <end position="73"/>
    </location>
</feature>
<dbReference type="InterPro" id="IPR025902">
    <property type="entry name" value="LssY-like-C_dom"/>
</dbReference>
<accession>A0ABT3WTK4</accession>
<organism evidence="4 5">
    <name type="scientific">Corynebacterium pygosceleis</name>
    <dbReference type="NCBI Taxonomy" id="2800406"/>
    <lineage>
        <taxon>Bacteria</taxon>
        <taxon>Bacillati</taxon>
        <taxon>Actinomycetota</taxon>
        <taxon>Actinomycetes</taxon>
        <taxon>Mycobacteriales</taxon>
        <taxon>Corynebacteriaceae</taxon>
        <taxon>Corynebacterium</taxon>
    </lineage>
</organism>
<feature type="region of interest" description="Disordered" evidence="1">
    <location>
        <begin position="460"/>
        <end position="484"/>
    </location>
</feature>
<dbReference type="Pfam" id="PF14067">
    <property type="entry name" value="LssY_C"/>
    <property type="match status" value="1"/>
</dbReference>
<evidence type="ECO:0000259" key="3">
    <source>
        <dbReference type="Pfam" id="PF14067"/>
    </source>
</evidence>
<dbReference type="RefSeq" id="WP_267186201.1">
    <property type="nucleotide sequence ID" value="NZ_JAPMKV010000001.1"/>
</dbReference>
<keyword evidence="2" id="KW-1133">Transmembrane helix</keyword>
<name>A0ABT3WTK4_9CORY</name>
<feature type="domain" description="LssY-like C-terminal" evidence="3">
    <location>
        <begin position="84"/>
        <end position="273"/>
    </location>
</feature>
<feature type="transmembrane region" description="Helical" evidence="2">
    <location>
        <begin position="429"/>
        <end position="448"/>
    </location>
</feature>
<keyword evidence="5" id="KW-1185">Reference proteome</keyword>
<evidence type="ECO:0000313" key="4">
    <source>
        <dbReference type="EMBL" id="MCX7444138.1"/>
    </source>
</evidence>
<dbReference type="Proteomes" id="UP001081709">
    <property type="component" value="Unassembled WGS sequence"/>
</dbReference>
<evidence type="ECO:0000256" key="1">
    <source>
        <dbReference type="SAM" id="MobiDB-lite"/>
    </source>
</evidence>
<evidence type="ECO:0000313" key="5">
    <source>
        <dbReference type="Proteomes" id="UP001081709"/>
    </source>
</evidence>
<keyword evidence="2" id="KW-0812">Transmembrane</keyword>
<feature type="transmembrane region" description="Helical" evidence="2">
    <location>
        <begin position="29"/>
        <end position="49"/>
    </location>
</feature>
<proteinExistence type="predicted"/>
<comment type="caution">
    <text evidence="4">The sequence shown here is derived from an EMBL/GenBank/DDBJ whole genome shotgun (WGS) entry which is preliminary data.</text>
</comment>
<dbReference type="EMBL" id="JAPMKV010000001">
    <property type="protein sequence ID" value="MCX7444138.1"/>
    <property type="molecule type" value="Genomic_DNA"/>
</dbReference>
<sequence length="484" mass="52260">MHGSRTGPGPGKIHTKPTWVAHPGRAVDVFFFIVATLAAVALAVDIFRASFSTRLLHLTLLLPFWAIVAYLVLPRIHTLLTAVYVPDYFIGRARTSDGLLGDPINLALDGSALEIHSAMTDAGWILADDVTLRSSLGIIRSAVFRTSYPHAPVSPLLVFGRTQCLAYQQEVDGNASQRHHVRFWRCPDGWYLPGGVRAQWLAAGTYDRAVGLSLFTLQITHKVDADIDVERDYIVNSLERTGPGIRHRMIENFSTGYHSRNGGGDEVRTDGNLPVIDLTGYTPRTDLDDLPRAVLRAARGYPDISDPTAGAAASPDTDVPAELLYRDEKAEGTARPLSIVAGVLLAVLGVCADIVVDVRTLGQFIGETGLWAAIAFQAVRVITYLGLLHCGWRTWWGSGRARIWLLGFALFNLLVDGAFVELAGDRFGGMATVAAVGANIILLLALSGDSARVWSTRMSGRLREPGSGGTSRLPGSTGAPVSFR</sequence>
<evidence type="ECO:0000256" key="2">
    <source>
        <dbReference type="SAM" id="Phobius"/>
    </source>
</evidence>